<sequence length="41" mass="4968">MIKYMLIELESFQRILLHGRQKSSICLIYRSYLNWYAVSIS</sequence>
<reference evidence="1" key="1">
    <citation type="submission" date="2014-09" db="EMBL/GenBank/DDBJ databases">
        <authorList>
            <person name="Magalhaes I.L.F."/>
            <person name="Oliveira U."/>
            <person name="Santos F.R."/>
            <person name="Vidigal T.H.D.A."/>
            <person name="Brescovit A.D."/>
            <person name="Santos A.J."/>
        </authorList>
    </citation>
    <scope>NUCLEOTIDE SEQUENCE</scope>
    <source>
        <tissue evidence="1">Shoot tissue taken approximately 20 cm above the soil surface</tissue>
    </source>
</reference>
<protein>
    <submittedName>
        <fullName evidence="1">Uncharacterized protein</fullName>
    </submittedName>
</protein>
<accession>A0A0A9HCP0</accession>
<proteinExistence type="predicted"/>
<dbReference type="EMBL" id="GBRH01162931">
    <property type="protein sequence ID" value="JAE34965.1"/>
    <property type="molecule type" value="Transcribed_RNA"/>
</dbReference>
<organism evidence="1">
    <name type="scientific">Arundo donax</name>
    <name type="common">Giant reed</name>
    <name type="synonym">Donax arundinaceus</name>
    <dbReference type="NCBI Taxonomy" id="35708"/>
    <lineage>
        <taxon>Eukaryota</taxon>
        <taxon>Viridiplantae</taxon>
        <taxon>Streptophyta</taxon>
        <taxon>Embryophyta</taxon>
        <taxon>Tracheophyta</taxon>
        <taxon>Spermatophyta</taxon>
        <taxon>Magnoliopsida</taxon>
        <taxon>Liliopsida</taxon>
        <taxon>Poales</taxon>
        <taxon>Poaceae</taxon>
        <taxon>PACMAD clade</taxon>
        <taxon>Arundinoideae</taxon>
        <taxon>Arundineae</taxon>
        <taxon>Arundo</taxon>
    </lineage>
</organism>
<dbReference type="AlphaFoldDB" id="A0A0A9HCP0"/>
<name>A0A0A9HCP0_ARUDO</name>
<reference evidence="1" key="2">
    <citation type="journal article" date="2015" name="Data Brief">
        <title>Shoot transcriptome of the giant reed, Arundo donax.</title>
        <authorList>
            <person name="Barrero R.A."/>
            <person name="Guerrero F.D."/>
            <person name="Moolhuijzen P."/>
            <person name="Goolsby J.A."/>
            <person name="Tidwell J."/>
            <person name="Bellgard S.E."/>
            <person name="Bellgard M.I."/>
        </authorList>
    </citation>
    <scope>NUCLEOTIDE SEQUENCE</scope>
    <source>
        <tissue evidence="1">Shoot tissue taken approximately 20 cm above the soil surface</tissue>
    </source>
</reference>
<evidence type="ECO:0000313" key="1">
    <source>
        <dbReference type="EMBL" id="JAE34965.1"/>
    </source>
</evidence>